<dbReference type="Proteomes" id="UP001597546">
    <property type="component" value="Unassembled WGS sequence"/>
</dbReference>
<accession>A0ABW5TXE4</accession>
<dbReference type="PIRSF" id="PIRSF035009">
    <property type="entry name" value="UCP035009_HSDR_N"/>
    <property type="match status" value="1"/>
</dbReference>
<evidence type="ECO:0000259" key="1">
    <source>
        <dbReference type="Pfam" id="PF04313"/>
    </source>
</evidence>
<evidence type="ECO:0000313" key="2">
    <source>
        <dbReference type="EMBL" id="MFD2733553.1"/>
    </source>
</evidence>
<dbReference type="EMBL" id="JBHULV010000056">
    <property type="protein sequence ID" value="MFD2733553.1"/>
    <property type="molecule type" value="Genomic_DNA"/>
</dbReference>
<dbReference type="Pfam" id="PF04313">
    <property type="entry name" value="HSDR_N"/>
    <property type="match status" value="1"/>
</dbReference>
<name>A0ABW5TXE4_9SPHI</name>
<keyword evidence="3" id="KW-1185">Reference proteome</keyword>
<gene>
    <name evidence="2" type="ORF">ACFSSE_17725</name>
</gene>
<keyword evidence="2" id="KW-0255">Endonuclease</keyword>
<keyword evidence="2" id="KW-0378">Hydrolase</keyword>
<dbReference type="RefSeq" id="WP_379045023.1">
    <property type="nucleotide sequence ID" value="NZ_JBHSKW010000051.1"/>
</dbReference>
<dbReference type="GO" id="GO:0004519">
    <property type="term" value="F:endonuclease activity"/>
    <property type="evidence" value="ECO:0007669"/>
    <property type="project" value="UniProtKB-KW"/>
</dbReference>
<comment type="caution">
    <text evidence="2">The sequence shown here is derived from an EMBL/GenBank/DDBJ whole genome shotgun (WGS) entry which is preliminary data.</text>
</comment>
<dbReference type="InterPro" id="IPR007409">
    <property type="entry name" value="Restrct_endonuc_type1_HsdR_N"/>
</dbReference>
<proteinExistence type="predicted"/>
<protein>
    <submittedName>
        <fullName evidence="2">Type I restriction endonuclease</fullName>
    </submittedName>
</protein>
<evidence type="ECO:0000313" key="3">
    <source>
        <dbReference type="Proteomes" id="UP001597546"/>
    </source>
</evidence>
<dbReference type="InterPro" id="IPR017035">
    <property type="entry name" value="UCP035009_HsdR_All3000-type"/>
</dbReference>
<keyword evidence="2" id="KW-0540">Nuclease</keyword>
<reference evidence="3" key="1">
    <citation type="journal article" date="2019" name="Int. J. Syst. Evol. Microbiol.">
        <title>The Global Catalogue of Microorganisms (GCM) 10K type strain sequencing project: providing services to taxonomists for standard genome sequencing and annotation.</title>
        <authorList>
            <consortium name="The Broad Institute Genomics Platform"/>
            <consortium name="The Broad Institute Genome Sequencing Center for Infectious Disease"/>
            <person name="Wu L."/>
            <person name="Ma J."/>
        </authorList>
    </citation>
    <scope>NUCLEOTIDE SEQUENCE [LARGE SCALE GENOMIC DNA]</scope>
    <source>
        <strain evidence="3">KCTC 42456</strain>
    </source>
</reference>
<feature type="domain" description="Restriction endonuclease type I HsdR N-terminal" evidence="1">
    <location>
        <begin position="62"/>
        <end position="125"/>
    </location>
</feature>
<sequence>MDFKDEVKQLGLRTEKMIPQIQTEEATKNALIMPFIKLLGYDVFDPFEVNPEFVADIGIKKGEKVDYAIMKDGEPIIIIECKHHLEKLDPHNSQLFRYFHVCKAKFGLLSNGVQYRFYTDLNDTNKMDEKPFFEFNIAEIKDNQIEELKKFHKSYFDIENISNTASDLKYTHELKALITSELKDPTAIFVKHFANQVYQGKLTEKILSQFTELVKRSSNQVLNDAITHRLKSALGKEEANSQQIEEKVTNEPVMATETGIVTTEEELEGYHIVKAILRKTVDVKRIVARDVQSYFGILLDDNNRKPICRLYFNSNNKKSIGIFGEGKLETKYDLESLDDIYAYSKELEVAVSNYLG</sequence>
<organism evidence="2 3">
    <name type="scientific">Pedobacter alpinus</name>
    <dbReference type="NCBI Taxonomy" id="1590643"/>
    <lineage>
        <taxon>Bacteria</taxon>
        <taxon>Pseudomonadati</taxon>
        <taxon>Bacteroidota</taxon>
        <taxon>Sphingobacteriia</taxon>
        <taxon>Sphingobacteriales</taxon>
        <taxon>Sphingobacteriaceae</taxon>
        <taxon>Pedobacter</taxon>
    </lineage>
</organism>